<feature type="region of interest" description="Disordered" evidence="1">
    <location>
        <begin position="28"/>
        <end position="91"/>
    </location>
</feature>
<protein>
    <submittedName>
        <fullName evidence="2">Uncharacterized protein</fullName>
    </submittedName>
</protein>
<evidence type="ECO:0000313" key="3">
    <source>
        <dbReference type="Proteomes" id="UP000288805"/>
    </source>
</evidence>
<accession>A0A438H3Y5</accession>
<reference evidence="2 3" key="1">
    <citation type="journal article" date="2018" name="PLoS Genet.">
        <title>Population sequencing reveals clonal diversity and ancestral inbreeding in the grapevine cultivar Chardonnay.</title>
        <authorList>
            <person name="Roach M.J."/>
            <person name="Johnson D.L."/>
            <person name="Bohlmann J."/>
            <person name="van Vuuren H.J."/>
            <person name="Jones S.J."/>
            <person name="Pretorius I.S."/>
            <person name="Schmidt S.A."/>
            <person name="Borneman A.R."/>
        </authorList>
    </citation>
    <scope>NUCLEOTIDE SEQUENCE [LARGE SCALE GENOMIC DNA]</scope>
    <source>
        <strain evidence="3">cv. Chardonnay</strain>
        <tissue evidence="2">Leaf</tissue>
    </source>
</reference>
<feature type="compositionally biased region" description="Polar residues" evidence="1">
    <location>
        <begin position="54"/>
        <end position="66"/>
    </location>
</feature>
<feature type="compositionally biased region" description="Basic and acidic residues" evidence="1">
    <location>
        <begin position="28"/>
        <end position="44"/>
    </location>
</feature>
<evidence type="ECO:0000313" key="2">
    <source>
        <dbReference type="EMBL" id="RVW79017.1"/>
    </source>
</evidence>
<dbReference type="AlphaFoldDB" id="A0A438H3Y5"/>
<gene>
    <name evidence="2" type="ORF">CK203_040199</name>
</gene>
<dbReference type="Proteomes" id="UP000288805">
    <property type="component" value="Unassembled WGS sequence"/>
</dbReference>
<comment type="caution">
    <text evidence="2">The sequence shown here is derived from an EMBL/GenBank/DDBJ whole genome shotgun (WGS) entry which is preliminary data.</text>
</comment>
<dbReference type="EMBL" id="QGNW01000287">
    <property type="protein sequence ID" value="RVW79017.1"/>
    <property type="molecule type" value="Genomic_DNA"/>
</dbReference>
<evidence type="ECO:0000256" key="1">
    <source>
        <dbReference type="SAM" id="MobiDB-lite"/>
    </source>
</evidence>
<proteinExistence type="predicted"/>
<organism evidence="2 3">
    <name type="scientific">Vitis vinifera</name>
    <name type="common">Grape</name>
    <dbReference type="NCBI Taxonomy" id="29760"/>
    <lineage>
        <taxon>Eukaryota</taxon>
        <taxon>Viridiplantae</taxon>
        <taxon>Streptophyta</taxon>
        <taxon>Embryophyta</taxon>
        <taxon>Tracheophyta</taxon>
        <taxon>Spermatophyta</taxon>
        <taxon>Magnoliopsida</taxon>
        <taxon>eudicotyledons</taxon>
        <taxon>Gunneridae</taxon>
        <taxon>Pentapetalae</taxon>
        <taxon>rosids</taxon>
        <taxon>Vitales</taxon>
        <taxon>Vitaceae</taxon>
        <taxon>Viteae</taxon>
        <taxon>Vitis</taxon>
    </lineage>
</organism>
<sequence>MGKGCGGVHVLSRILGVAMGMAQKSETALENKPKKAKIVKEKMGDTVVEELPRSATTEDQGSTHNPNLGLMATMKRTSRRERSLSMTPRRH</sequence>
<name>A0A438H3Y5_VITVI</name>